<evidence type="ECO:0000313" key="4">
    <source>
        <dbReference type="EMBL" id="SMX62370.1"/>
    </source>
</evidence>
<evidence type="ECO:0000313" key="5">
    <source>
        <dbReference type="Proteomes" id="UP000234641"/>
    </source>
</evidence>
<evidence type="ECO:0000256" key="1">
    <source>
        <dbReference type="ARBA" id="ARBA00023125"/>
    </source>
</evidence>
<dbReference type="InterPro" id="IPR036625">
    <property type="entry name" value="E3-bd_dom_sf"/>
</dbReference>
<feature type="compositionally biased region" description="Low complexity" evidence="2">
    <location>
        <begin position="73"/>
        <end position="84"/>
    </location>
</feature>
<sequence>MAIITKTIYVSDVSGDQIEEKDLARAEVTWKGRSYNLALTKDEYKRVEEYLDDLVQEAEVDEPQVSVTRRSRAASSSGSGLSSEELAQCRAWLQEQGEKVADRGRIAADLIKKWTDAGKPEARG</sequence>
<evidence type="ECO:0000259" key="3">
    <source>
        <dbReference type="Pfam" id="PF23359"/>
    </source>
</evidence>
<protein>
    <submittedName>
        <fullName evidence="4">Lsr2 protein</fullName>
    </submittedName>
</protein>
<dbReference type="Proteomes" id="UP000234641">
    <property type="component" value="Unassembled WGS sequence"/>
</dbReference>
<organism evidence="4 5">
    <name type="scientific">Brevibacterium linens ATCC 9172</name>
    <dbReference type="NCBI Taxonomy" id="1255617"/>
    <lineage>
        <taxon>Bacteria</taxon>
        <taxon>Bacillati</taxon>
        <taxon>Actinomycetota</taxon>
        <taxon>Actinomycetes</taxon>
        <taxon>Micrococcales</taxon>
        <taxon>Brevibacteriaceae</taxon>
        <taxon>Brevibacterium</taxon>
    </lineage>
</organism>
<feature type="region of interest" description="Disordered" evidence="2">
    <location>
        <begin position="61"/>
        <end position="84"/>
    </location>
</feature>
<dbReference type="GO" id="GO:0003677">
    <property type="term" value="F:DNA binding"/>
    <property type="evidence" value="ECO:0007669"/>
    <property type="project" value="UniProtKB-KW"/>
</dbReference>
<proteinExistence type="predicted"/>
<dbReference type="Pfam" id="PF23359">
    <property type="entry name" value="Lsr2_DNA-bd"/>
    <property type="match status" value="1"/>
</dbReference>
<keyword evidence="1" id="KW-0238">DNA-binding</keyword>
<dbReference type="GO" id="GO:0016746">
    <property type="term" value="F:acyltransferase activity"/>
    <property type="evidence" value="ECO:0007669"/>
    <property type="project" value="InterPro"/>
</dbReference>
<name>A0A2H1HHN5_BRELN</name>
<gene>
    <name evidence="4" type="ORF">BLIN9172_00034</name>
</gene>
<evidence type="ECO:0000256" key="2">
    <source>
        <dbReference type="SAM" id="MobiDB-lite"/>
    </source>
</evidence>
<reference evidence="4 5" key="1">
    <citation type="submission" date="2017-03" db="EMBL/GenBank/DDBJ databases">
        <authorList>
            <person name="Afonso C.L."/>
            <person name="Miller P.J."/>
            <person name="Scott M.A."/>
            <person name="Spackman E."/>
            <person name="Goraichik I."/>
            <person name="Dimitrov K.M."/>
            <person name="Suarez D.L."/>
            <person name="Swayne D.E."/>
        </authorList>
    </citation>
    <scope>NUCLEOTIDE SEQUENCE [LARGE SCALE GENOMIC DNA]</scope>
    <source>
        <strain evidence="4 5">ATCC 9172</strain>
    </source>
</reference>
<dbReference type="AlphaFoldDB" id="A0A2H1HHN5"/>
<feature type="domain" description="Lsr2 DNA-binding" evidence="3">
    <location>
        <begin position="83"/>
        <end position="116"/>
    </location>
</feature>
<dbReference type="InterPro" id="IPR055370">
    <property type="entry name" value="Lsr2_DNA-bd"/>
</dbReference>
<dbReference type="EMBL" id="FXYY01000001">
    <property type="protein sequence ID" value="SMX62370.1"/>
    <property type="molecule type" value="Genomic_DNA"/>
</dbReference>
<dbReference type="Gene3D" id="4.10.320.10">
    <property type="entry name" value="E3-binding domain"/>
    <property type="match status" value="1"/>
</dbReference>
<dbReference type="RefSeq" id="WP_101553324.1">
    <property type="nucleotide sequence ID" value="NZ_FXYY01000001.1"/>
</dbReference>
<accession>A0A2H1HHN5</accession>